<keyword evidence="2" id="KW-1185">Reference proteome</keyword>
<dbReference type="EMBL" id="CM037020">
    <property type="protein sequence ID" value="KAH7670216.1"/>
    <property type="molecule type" value="Genomic_DNA"/>
</dbReference>
<gene>
    <name evidence="1" type="ORF">IHE45_10G011000</name>
</gene>
<reference evidence="2" key="1">
    <citation type="journal article" date="2022" name="Nat. Commun.">
        <title>Chromosome evolution and the genetic basis of agronomically important traits in greater yam.</title>
        <authorList>
            <person name="Bredeson J.V."/>
            <person name="Lyons J.B."/>
            <person name="Oniyinde I.O."/>
            <person name="Okereke N.R."/>
            <person name="Kolade O."/>
            <person name="Nnabue I."/>
            <person name="Nwadili C.O."/>
            <person name="Hribova E."/>
            <person name="Parker M."/>
            <person name="Nwogha J."/>
            <person name="Shu S."/>
            <person name="Carlson J."/>
            <person name="Kariba R."/>
            <person name="Muthemba S."/>
            <person name="Knop K."/>
            <person name="Barton G.J."/>
            <person name="Sherwood A.V."/>
            <person name="Lopez-Montes A."/>
            <person name="Asiedu R."/>
            <person name="Jamnadass R."/>
            <person name="Muchugi A."/>
            <person name="Goodstein D."/>
            <person name="Egesi C.N."/>
            <person name="Featherston J."/>
            <person name="Asfaw A."/>
            <person name="Simpson G.G."/>
            <person name="Dolezel J."/>
            <person name="Hendre P.S."/>
            <person name="Van Deynze A."/>
            <person name="Kumar P.L."/>
            <person name="Obidiegwu J.E."/>
            <person name="Bhattacharjee R."/>
            <person name="Rokhsar D.S."/>
        </authorList>
    </citation>
    <scope>NUCLEOTIDE SEQUENCE [LARGE SCALE GENOMIC DNA]</scope>
    <source>
        <strain evidence="2">cv. TDa95/00328</strain>
    </source>
</reference>
<proteinExistence type="predicted"/>
<evidence type="ECO:0000313" key="1">
    <source>
        <dbReference type="EMBL" id="KAH7670216.1"/>
    </source>
</evidence>
<protein>
    <submittedName>
        <fullName evidence="1">Uncharacterized protein</fullName>
    </submittedName>
</protein>
<organism evidence="1 2">
    <name type="scientific">Dioscorea alata</name>
    <name type="common">Purple yam</name>
    <dbReference type="NCBI Taxonomy" id="55571"/>
    <lineage>
        <taxon>Eukaryota</taxon>
        <taxon>Viridiplantae</taxon>
        <taxon>Streptophyta</taxon>
        <taxon>Embryophyta</taxon>
        <taxon>Tracheophyta</taxon>
        <taxon>Spermatophyta</taxon>
        <taxon>Magnoliopsida</taxon>
        <taxon>Liliopsida</taxon>
        <taxon>Dioscoreales</taxon>
        <taxon>Dioscoreaceae</taxon>
        <taxon>Dioscorea</taxon>
    </lineage>
</organism>
<accession>A0ACB7V9J1</accession>
<sequence>MSAGETYCPEPYASRENSNIQEVATGIQRWGRGETVEPHHWGDIRIDWKTKVNHANKLQGTQNSQSKWEAHRFEHCNFWLGVYSYKGGNAWEYKSSLLCVFDVEDKSWLTFPHLRNSGLSFVVGCEDELVKYHHCLHLCVEVKRGLFFISLDWVRMAFLVGWRWRSWDWRISGGFLMVMGSHCV</sequence>
<evidence type="ECO:0000313" key="2">
    <source>
        <dbReference type="Proteomes" id="UP000827976"/>
    </source>
</evidence>
<comment type="caution">
    <text evidence="1">The sequence shown here is derived from an EMBL/GenBank/DDBJ whole genome shotgun (WGS) entry which is preliminary data.</text>
</comment>
<name>A0ACB7V9J1_DIOAL</name>
<dbReference type="Proteomes" id="UP000827976">
    <property type="component" value="Chromosome 10"/>
</dbReference>